<dbReference type="AlphaFoldDB" id="A0A7D9J928"/>
<protein>
    <submittedName>
        <fullName evidence="1">NFX1-type zinc finger-containing 1-like</fullName>
    </submittedName>
</protein>
<dbReference type="SUPFAM" id="SSF56399">
    <property type="entry name" value="ADP-ribosylation"/>
    <property type="match status" value="2"/>
</dbReference>
<keyword evidence="2" id="KW-1185">Reference proteome</keyword>
<proteinExistence type="predicted"/>
<dbReference type="PANTHER" id="PTHR45740">
    <property type="entry name" value="POLY [ADP-RIBOSE] POLYMERASE"/>
    <property type="match status" value="1"/>
</dbReference>
<dbReference type="Proteomes" id="UP001152795">
    <property type="component" value="Unassembled WGS sequence"/>
</dbReference>
<dbReference type="PROSITE" id="PS51059">
    <property type="entry name" value="PARP_CATALYTIC"/>
    <property type="match status" value="2"/>
</dbReference>
<evidence type="ECO:0000313" key="2">
    <source>
        <dbReference type="Proteomes" id="UP001152795"/>
    </source>
</evidence>
<reference evidence="1" key="1">
    <citation type="submission" date="2020-04" db="EMBL/GenBank/DDBJ databases">
        <authorList>
            <person name="Alioto T."/>
            <person name="Alioto T."/>
            <person name="Gomez Garrido J."/>
        </authorList>
    </citation>
    <scope>NUCLEOTIDE SEQUENCE</scope>
    <source>
        <strain evidence="1">A484AB</strain>
    </source>
</reference>
<organism evidence="1 2">
    <name type="scientific">Paramuricea clavata</name>
    <name type="common">Red gorgonian</name>
    <name type="synonym">Violescent sea-whip</name>
    <dbReference type="NCBI Taxonomy" id="317549"/>
    <lineage>
        <taxon>Eukaryota</taxon>
        <taxon>Metazoa</taxon>
        <taxon>Cnidaria</taxon>
        <taxon>Anthozoa</taxon>
        <taxon>Octocorallia</taxon>
        <taxon>Malacalcyonacea</taxon>
        <taxon>Plexauridae</taxon>
        <taxon>Paramuricea</taxon>
    </lineage>
</organism>
<gene>
    <name evidence="1" type="ORF">PACLA_8A056352</name>
</gene>
<dbReference type="EMBL" id="CACRXK020013155">
    <property type="protein sequence ID" value="CAB4024653.1"/>
    <property type="molecule type" value="Genomic_DNA"/>
</dbReference>
<dbReference type="Pfam" id="PF00644">
    <property type="entry name" value="PARP"/>
    <property type="match status" value="2"/>
</dbReference>
<name>A0A7D9J928_PARCT</name>
<dbReference type="Gene3D" id="3.90.228.10">
    <property type="match status" value="2"/>
</dbReference>
<dbReference type="OrthoDB" id="425894at2759"/>
<dbReference type="GO" id="GO:0003950">
    <property type="term" value="F:NAD+ poly-ADP-ribosyltransferase activity"/>
    <property type="evidence" value="ECO:0007669"/>
    <property type="project" value="UniProtKB-UniRule"/>
</dbReference>
<dbReference type="InterPro" id="IPR051712">
    <property type="entry name" value="ARTD-AVP"/>
</dbReference>
<dbReference type="InterPro" id="IPR012317">
    <property type="entry name" value="Poly(ADP-ribose)pol_cat_dom"/>
</dbReference>
<dbReference type="GO" id="GO:1990404">
    <property type="term" value="F:NAD+-protein mono-ADP-ribosyltransferase activity"/>
    <property type="evidence" value="ECO:0007669"/>
    <property type="project" value="TreeGrafter"/>
</dbReference>
<evidence type="ECO:0000313" key="1">
    <source>
        <dbReference type="EMBL" id="CAB4024653.1"/>
    </source>
</evidence>
<sequence length="420" mass="47540">MVIFHEEANKKAKDLEHKISKKVPIISIDEIFPTGSTAAEYRVAEDQVLKFIQPMHNWFPKVTKIEKVTNLVLEKKFEEAKSRAFGDFIAPKFHGTSDDGVKGITEDGFRMPDPDPPPAKRGMYGQGIYFATDSSKSAREIYTKGSQKLLLCQVLLGKSKEVRHADNSLNKDKLRLKRYDSVHAPRGSAVKNDEFVIFDPDQALPQYIIHFSSTNHIAPPSPTWLTHKKIFKKTMTASRTVDFQDPYEIYYNFAESHFRRMAANSNPPLSPQQATIKSIDIVINQNLSIQFEKTKQEFKRKRIPDDEILAYHGTDKKNINSILETNLQLSYAQRQLYGKGNYFSEFPAISLGYGDGLLLCRILPGTEKVDNSIRDIPQGYNSKKVLLGKQPGTAAANAASGEMIIIENSDQILPFFVIHR</sequence>
<dbReference type="GO" id="GO:0005634">
    <property type="term" value="C:nucleus"/>
    <property type="evidence" value="ECO:0007669"/>
    <property type="project" value="TreeGrafter"/>
</dbReference>
<accession>A0A7D9J928</accession>
<dbReference type="PANTHER" id="PTHR45740:SF2">
    <property type="entry name" value="POLY [ADP-RIBOSE] POLYMERASE"/>
    <property type="match status" value="1"/>
</dbReference>
<comment type="caution">
    <text evidence="1">The sequence shown here is derived from an EMBL/GenBank/DDBJ whole genome shotgun (WGS) entry which is preliminary data.</text>
</comment>